<dbReference type="InterPro" id="IPR043504">
    <property type="entry name" value="Peptidase_S1_PA_chymotrypsin"/>
</dbReference>
<evidence type="ECO:0008006" key="4">
    <source>
        <dbReference type="Google" id="ProtNLM"/>
    </source>
</evidence>
<proteinExistence type="predicted"/>
<gene>
    <name evidence="2" type="ORF">AYI68_g6059</name>
</gene>
<feature type="chain" id="PRO_5012864693" description="Peptidase S1 domain-containing protein" evidence="1">
    <location>
        <begin position="26"/>
        <end position="243"/>
    </location>
</feature>
<evidence type="ECO:0000313" key="2">
    <source>
        <dbReference type="EMBL" id="OLY79860.1"/>
    </source>
</evidence>
<dbReference type="InterPro" id="IPR009003">
    <property type="entry name" value="Peptidase_S1_PA"/>
</dbReference>
<reference evidence="2 3" key="1">
    <citation type="journal article" date="2016" name="Mol. Biol. Evol.">
        <title>Genome-Wide Survey of Gut Fungi (Harpellales) Reveals the First Horizontally Transferred Ubiquitin Gene from a Mosquito Host.</title>
        <authorList>
            <person name="Wang Y."/>
            <person name="White M.M."/>
            <person name="Kvist S."/>
            <person name="Moncalvo J.M."/>
        </authorList>
    </citation>
    <scope>NUCLEOTIDE SEQUENCE [LARGE SCALE GENOMIC DNA]</scope>
    <source>
        <strain evidence="2 3">ALG-7-W6</strain>
    </source>
</reference>
<evidence type="ECO:0000256" key="1">
    <source>
        <dbReference type="SAM" id="SignalP"/>
    </source>
</evidence>
<feature type="signal peptide" evidence="1">
    <location>
        <begin position="1"/>
        <end position="25"/>
    </location>
</feature>
<sequence>MICRNISSLSILLVFTFAISRFADSRSIVGNVASDTEKSGVHFSSVLNTEAGYFGVDDYRDFLVKIGVSRDPKRNHLCDGVLVDGHHIVTSFSCFNDQRAQYETLLYEHEHNTFENYNYGVVDGHKNAYLELDTGRMDNNIAIFEFAIEKKNMKFAPISDEPKGSSFNITSVNGNLVEIVPGEKMTDLNPGSSKCFDCLALKVPKGRIGSVKEGSPLWENAEGSTKLIGIVNYLEEAVSQDGI</sequence>
<dbReference type="SUPFAM" id="SSF50494">
    <property type="entry name" value="Trypsin-like serine proteases"/>
    <property type="match status" value="1"/>
</dbReference>
<comment type="caution">
    <text evidence="2">The sequence shown here is derived from an EMBL/GenBank/DDBJ whole genome shotgun (WGS) entry which is preliminary data.</text>
</comment>
<dbReference type="Proteomes" id="UP000187455">
    <property type="component" value="Unassembled WGS sequence"/>
</dbReference>
<protein>
    <recommendedName>
        <fullName evidence="4">Peptidase S1 domain-containing protein</fullName>
    </recommendedName>
</protein>
<dbReference type="Gene3D" id="2.40.10.10">
    <property type="entry name" value="Trypsin-like serine proteases"/>
    <property type="match status" value="1"/>
</dbReference>
<feature type="non-terminal residue" evidence="2">
    <location>
        <position position="243"/>
    </location>
</feature>
<keyword evidence="1" id="KW-0732">Signal</keyword>
<evidence type="ECO:0000313" key="3">
    <source>
        <dbReference type="Proteomes" id="UP000187455"/>
    </source>
</evidence>
<dbReference type="AlphaFoldDB" id="A0A1R0GSJ7"/>
<name>A0A1R0GSJ7_9FUNG</name>
<accession>A0A1R0GSJ7</accession>
<keyword evidence="3" id="KW-1185">Reference proteome</keyword>
<organism evidence="2 3">
    <name type="scientific">Smittium mucronatum</name>
    <dbReference type="NCBI Taxonomy" id="133383"/>
    <lineage>
        <taxon>Eukaryota</taxon>
        <taxon>Fungi</taxon>
        <taxon>Fungi incertae sedis</taxon>
        <taxon>Zoopagomycota</taxon>
        <taxon>Kickxellomycotina</taxon>
        <taxon>Harpellomycetes</taxon>
        <taxon>Harpellales</taxon>
        <taxon>Legeriomycetaceae</taxon>
        <taxon>Smittium</taxon>
    </lineage>
</organism>
<dbReference type="EMBL" id="LSSL01004032">
    <property type="protein sequence ID" value="OLY79860.1"/>
    <property type="molecule type" value="Genomic_DNA"/>
</dbReference>